<protein>
    <submittedName>
        <fullName evidence="1">Uncharacterized protein</fullName>
    </submittedName>
</protein>
<evidence type="ECO:0000313" key="2">
    <source>
        <dbReference type="Proteomes" id="UP000032180"/>
    </source>
</evidence>
<sequence length="109" mass="11865">MQPVSREESRLRRSLSCGRSAAAVAVGAELLRLLLGEHQESGLLLGEHHRKATSTSRSVLLRVRSPCSRLTAPGGSTASTTSRYRLCSRWWLNSGDDIESCSVSPEEAQ</sequence>
<evidence type="ECO:0000313" key="1">
    <source>
        <dbReference type="EnsemblPlants" id="LPERR02G30300.1"/>
    </source>
</evidence>
<dbReference type="EnsemblPlants" id="LPERR02G30300.1">
    <property type="protein sequence ID" value="LPERR02G30300.1"/>
    <property type="gene ID" value="LPERR02G30300"/>
</dbReference>
<proteinExistence type="predicted"/>
<dbReference type="Proteomes" id="UP000032180">
    <property type="component" value="Chromosome 2"/>
</dbReference>
<accession>A0A0D9VMG6</accession>
<keyword evidence="2" id="KW-1185">Reference proteome</keyword>
<reference evidence="1 2" key="1">
    <citation type="submission" date="2012-08" db="EMBL/GenBank/DDBJ databases">
        <title>Oryza genome evolution.</title>
        <authorList>
            <person name="Wing R.A."/>
        </authorList>
    </citation>
    <scope>NUCLEOTIDE SEQUENCE</scope>
</reference>
<dbReference type="AlphaFoldDB" id="A0A0D9VMG6"/>
<dbReference type="HOGENOM" id="CLU_2187701_0_0_1"/>
<name>A0A0D9VMG6_9ORYZ</name>
<reference evidence="2" key="2">
    <citation type="submission" date="2013-12" db="EMBL/GenBank/DDBJ databases">
        <authorList>
            <person name="Yu Y."/>
            <person name="Lee S."/>
            <person name="de Baynast K."/>
            <person name="Wissotski M."/>
            <person name="Liu L."/>
            <person name="Talag J."/>
            <person name="Goicoechea J."/>
            <person name="Angelova A."/>
            <person name="Jetty R."/>
            <person name="Kudrna D."/>
            <person name="Golser W."/>
            <person name="Rivera L."/>
            <person name="Zhang J."/>
            <person name="Wing R."/>
        </authorList>
    </citation>
    <scope>NUCLEOTIDE SEQUENCE</scope>
</reference>
<reference evidence="1" key="3">
    <citation type="submission" date="2015-04" db="UniProtKB">
        <authorList>
            <consortium name="EnsemblPlants"/>
        </authorList>
    </citation>
    <scope>IDENTIFICATION</scope>
</reference>
<dbReference type="Gramene" id="LPERR02G30300.1">
    <property type="protein sequence ID" value="LPERR02G30300.1"/>
    <property type="gene ID" value="LPERR02G30300"/>
</dbReference>
<organism evidence="1 2">
    <name type="scientific">Leersia perrieri</name>
    <dbReference type="NCBI Taxonomy" id="77586"/>
    <lineage>
        <taxon>Eukaryota</taxon>
        <taxon>Viridiplantae</taxon>
        <taxon>Streptophyta</taxon>
        <taxon>Embryophyta</taxon>
        <taxon>Tracheophyta</taxon>
        <taxon>Spermatophyta</taxon>
        <taxon>Magnoliopsida</taxon>
        <taxon>Liliopsida</taxon>
        <taxon>Poales</taxon>
        <taxon>Poaceae</taxon>
        <taxon>BOP clade</taxon>
        <taxon>Oryzoideae</taxon>
        <taxon>Oryzeae</taxon>
        <taxon>Oryzinae</taxon>
        <taxon>Leersia</taxon>
    </lineage>
</organism>